<dbReference type="AlphaFoldDB" id="A0AAD9A5G0"/>
<dbReference type="Proteomes" id="UP001243330">
    <property type="component" value="Unassembled WGS sequence"/>
</dbReference>
<evidence type="ECO:0000313" key="4">
    <source>
        <dbReference type="Proteomes" id="UP001243330"/>
    </source>
</evidence>
<protein>
    <recommendedName>
        <fullName evidence="2">Fungal calcium binding protein domain-containing protein</fullName>
    </recommendedName>
</protein>
<organism evidence="3 4">
    <name type="scientific">Colletotrichum chrysophilum</name>
    <dbReference type="NCBI Taxonomy" id="1836956"/>
    <lineage>
        <taxon>Eukaryota</taxon>
        <taxon>Fungi</taxon>
        <taxon>Dikarya</taxon>
        <taxon>Ascomycota</taxon>
        <taxon>Pezizomycotina</taxon>
        <taxon>Sordariomycetes</taxon>
        <taxon>Hypocreomycetidae</taxon>
        <taxon>Glomerellales</taxon>
        <taxon>Glomerellaceae</taxon>
        <taxon>Colletotrichum</taxon>
        <taxon>Colletotrichum gloeosporioides species complex</taxon>
    </lineage>
</organism>
<reference evidence="3" key="1">
    <citation type="submission" date="2023-01" db="EMBL/GenBank/DDBJ databases">
        <title>Colletotrichum chrysophilum M932 genome sequence.</title>
        <authorList>
            <person name="Baroncelli R."/>
        </authorList>
    </citation>
    <scope>NUCLEOTIDE SEQUENCE</scope>
    <source>
        <strain evidence="3">M932</strain>
    </source>
</reference>
<name>A0AAD9A5G0_9PEZI</name>
<sequence length="114" mass="11932">MRINFNAVSLLAIAMPLVAAAPSEGNVDASLAKRQRQYQCETSNDLGACNSAITKLRGHEARGCDVWSCIGAFAAVIPTCAAAVDELFLNPVADLACLGAVANFQGPCKDCEPF</sequence>
<keyword evidence="1" id="KW-0732">Signal</keyword>
<evidence type="ECO:0000259" key="2">
    <source>
        <dbReference type="Pfam" id="PF12192"/>
    </source>
</evidence>
<dbReference type="EMBL" id="JAQOWY010000476">
    <property type="protein sequence ID" value="KAK1841509.1"/>
    <property type="molecule type" value="Genomic_DNA"/>
</dbReference>
<dbReference type="InterPro" id="IPR022013">
    <property type="entry name" value="CBP"/>
</dbReference>
<gene>
    <name evidence="3" type="ORF">CCHR01_15870</name>
</gene>
<dbReference type="Pfam" id="PF12192">
    <property type="entry name" value="CBP"/>
    <property type="match status" value="1"/>
</dbReference>
<dbReference type="Gene3D" id="1.10.1740.120">
    <property type="match status" value="1"/>
</dbReference>
<evidence type="ECO:0000313" key="3">
    <source>
        <dbReference type="EMBL" id="KAK1841509.1"/>
    </source>
</evidence>
<feature type="domain" description="Fungal calcium binding protein" evidence="2">
    <location>
        <begin position="54"/>
        <end position="104"/>
    </location>
</feature>
<feature type="chain" id="PRO_5042124020" description="Fungal calcium binding protein domain-containing protein" evidence="1">
    <location>
        <begin position="21"/>
        <end position="114"/>
    </location>
</feature>
<comment type="caution">
    <text evidence="3">The sequence shown here is derived from an EMBL/GenBank/DDBJ whole genome shotgun (WGS) entry which is preliminary data.</text>
</comment>
<feature type="signal peptide" evidence="1">
    <location>
        <begin position="1"/>
        <end position="20"/>
    </location>
</feature>
<proteinExistence type="predicted"/>
<keyword evidence="4" id="KW-1185">Reference proteome</keyword>
<accession>A0AAD9A5G0</accession>
<evidence type="ECO:0000256" key="1">
    <source>
        <dbReference type="SAM" id="SignalP"/>
    </source>
</evidence>